<feature type="transmembrane region" description="Helical" evidence="1">
    <location>
        <begin position="32"/>
        <end position="53"/>
    </location>
</feature>
<dbReference type="PANTHER" id="PTHR46610">
    <property type="entry name" value="OS05G0181300 PROTEIN"/>
    <property type="match status" value="1"/>
</dbReference>
<gene>
    <name evidence="2" type="ORF">PVAP13_4KG032900</name>
</gene>
<dbReference type="AlphaFoldDB" id="A0A8T0TJZ3"/>
<feature type="transmembrane region" description="Helical" evidence="1">
    <location>
        <begin position="101"/>
        <end position="120"/>
    </location>
</feature>
<feature type="transmembrane region" description="Helical" evidence="1">
    <location>
        <begin position="7"/>
        <end position="26"/>
    </location>
</feature>
<dbReference type="Pfam" id="PF20100">
    <property type="entry name" value="DUF6490"/>
    <property type="match status" value="1"/>
</dbReference>
<dbReference type="EMBL" id="CM029043">
    <property type="protein sequence ID" value="KAG2609383.1"/>
    <property type="molecule type" value="Genomic_DNA"/>
</dbReference>
<protein>
    <submittedName>
        <fullName evidence="2">Uncharacterized protein</fullName>
    </submittedName>
</protein>
<comment type="caution">
    <text evidence="2">The sequence shown here is derived from an EMBL/GenBank/DDBJ whole genome shotgun (WGS) entry which is preliminary data.</text>
</comment>
<dbReference type="PANTHER" id="PTHR46610:SF11">
    <property type="entry name" value="PGG DOMAIN-CONTAINING PROTEIN"/>
    <property type="match status" value="1"/>
</dbReference>
<dbReference type="OrthoDB" id="695433at2759"/>
<reference evidence="2" key="1">
    <citation type="submission" date="2020-05" db="EMBL/GenBank/DDBJ databases">
        <title>WGS assembly of Panicum virgatum.</title>
        <authorList>
            <person name="Lovell J.T."/>
            <person name="Jenkins J."/>
            <person name="Shu S."/>
            <person name="Juenger T.E."/>
            <person name="Schmutz J."/>
        </authorList>
    </citation>
    <scope>NUCLEOTIDE SEQUENCE</scope>
    <source>
        <strain evidence="2">AP13</strain>
    </source>
</reference>
<evidence type="ECO:0000256" key="1">
    <source>
        <dbReference type="SAM" id="Phobius"/>
    </source>
</evidence>
<accession>A0A8T0TJZ3</accession>
<keyword evidence="1" id="KW-0472">Membrane</keyword>
<organism evidence="2 3">
    <name type="scientific">Panicum virgatum</name>
    <name type="common">Blackwell switchgrass</name>
    <dbReference type="NCBI Taxonomy" id="38727"/>
    <lineage>
        <taxon>Eukaryota</taxon>
        <taxon>Viridiplantae</taxon>
        <taxon>Streptophyta</taxon>
        <taxon>Embryophyta</taxon>
        <taxon>Tracheophyta</taxon>
        <taxon>Spermatophyta</taxon>
        <taxon>Magnoliopsida</taxon>
        <taxon>Liliopsida</taxon>
        <taxon>Poales</taxon>
        <taxon>Poaceae</taxon>
        <taxon>PACMAD clade</taxon>
        <taxon>Panicoideae</taxon>
        <taxon>Panicodae</taxon>
        <taxon>Paniceae</taxon>
        <taxon>Panicinae</taxon>
        <taxon>Panicum</taxon>
        <taxon>Panicum sect. Hiantes</taxon>
    </lineage>
</organism>
<feature type="transmembrane region" description="Helical" evidence="1">
    <location>
        <begin position="74"/>
        <end position="95"/>
    </location>
</feature>
<evidence type="ECO:0000313" key="2">
    <source>
        <dbReference type="EMBL" id="KAG2609383.1"/>
    </source>
</evidence>
<keyword evidence="1" id="KW-1133">Transmembrane helix</keyword>
<sequence length="121" mass="12501">MDLQNSGLVKLGLGVLTCNSALTIYSSWGEDAASVTFVLVADAALALLFLCLRELERRGGGGGQARRGRGRTKAAVWALSTLLTAIFAARVAPLMPPPVGALVWAAAVATAAGGFWAIFLN</sequence>
<dbReference type="Proteomes" id="UP000823388">
    <property type="component" value="Chromosome 4K"/>
</dbReference>
<evidence type="ECO:0000313" key="3">
    <source>
        <dbReference type="Proteomes" id="UP000823388"/>
    </source>
</evidence>
<keyword evidence="1" id="KW-0812">Transmembrane</keyword>
<name>A0A8T0TJZ3_PANVG</name>
<dbReference type="InterPro" id="IPR045501">
    <property type="entry name" value="DUF6490"/>
</dbReference>
<keyword evidence="3" id="KW-1185">Reference proteome</keyword>
<proteinExistence type="predicted"/>